<name>A0A8J4E5P4_9ACTN</name>
<organism evidence="1 2">
    <name type="scientific">Virgisporangium aurantiacum</name>
    <dbReference type="NCBI Taxonomy" id="175570"/>
    <lineage>
        <taxon>Bacteria</taxon>
        <taxon>Bacillati</taxon>
        <taxon>Actinomycetota</taxon>
        <taxon>Actinomycetes</taxon>
        <taxon>Micromonosporales</taxon>
        <taxon>Micromonosporaceae</taxon>
        <taxon>Virgisporangium</taxon>
    </lineage>
</organism>
<proteinExistence type="predicted"/>
<dbReference type="AlphaFoldDB" id="A0A8J4E5P4"/>
<dbReference type="Proteomes" id="UP000612585">
    <property type="component" value="Unassembled WGS sequence"/>
</dbReference>
<accession>A0A8J4E5P4</accession>
<keyword evidence="2" id="KW-1185">Reference proteome</keyword>
<dbReference type="EMBL" id="BOPG01000077">
    <property type="protein sequence ID" value="GIJ62334.1"/>
    <property type="molecule type" value="Genomic_DNA"/>
</dbReference>
<reference evidence="1" key="1">
    <citation type="submission" date="2021-01" db="EMBL/GenBank/DDBJ databases">
        <title>Whole genome shotgun sequence of Virgisporangium aurantiacum NBRC 16421.</title>
        <authorList>
            <person name="Komaki H."/>
            <person name="Tamura T."/>
        </authorList>
    </citation>
    <scope>NUCLEOTIDE SEQUENCE</scope>
    <source>
        <strain evidence="1">NBRC 16421</strain>
    </source>
</reference>
<evidence type="ECO:0000313" key="1">
    <source>
        <dbReference type="EMBL" id="GIJ62334.1"/>
    </source>
</evidence>
<gene>
    <name evidence="1" type="ORF">Vau01_098500</name>
</gene>
<comment type="caution">
    <text evidence="1">The sequence shown here is derived from an EMBL/GenBank/DDBJ whole genome shotgun (WGS) entry which is preliminary data.</text>
</comment>
<protein>
    <submittedName>
        <fullName evidence="1">Uncharacterized protein</fullName>
    </submittedName>
</protein>
<dbReference type="RefSeq" id="WP_204007915.1">
    <property type="nucleotide sequence ID" value="NZ_BOPG01000077.1"/>
</dbReference>
<sequence>MTAPDSIELIQAPKLTDRAPYAYAAVASDVRRSVFTAGTCLAGQAEKPVPTSVRQG</sequence>
<evidence type="ECO:0000313" key="2">
    <source>
        <dbReference type="Proteomes" id="UP000612585"/>
    </source>
</evidence>